<evidence type="ECO:0000313" key="3">
    <source>
        <dbReference type="Proteomes" id="UP000539372"/>
    </source>
</evidence>
<accession>A0A7Y0DWS5</accession>
<dbReference type="AlphaFoldDB" id="A0A7Y0DWS5"/>
<reference evidence="2 3" key="1">
    <citation type="submission" date="2020-04" db="EMBL/GenBank/DDBJ databases">
        <title>Rhodospirillaceae bacterium KN72 isolated from deep sea.</title>
        <authorList>
            <person name="Zhang D.-C."/>
        </authorList>
    </citation>
    <scope>NUCLEOTIDE SEQUENCE [LARGE SCALE GENOMIC DNA]</scope>
    <source>
        <strain evidence="2 3">KN72</strain>
    </source>
</reference>
<gene>
    <name evidence="2" type="ORF">HH303_01050</name>
</gene>
<dbReference type="Pfam" id="PF00550">
    <property type="entry name" value="PP-binding"/>
    <property type="match status" value="1"/>
</dbReference>
<dbReference type="RefSeq" id="WP_169623353.1">
    <property type="nucleotide sequence ID" value="NZ_JABBNT010000001.1"/>
</dbReference>
<dbReference type="Gene3D" id="1.10.1200.10">
    <property type="entry name" value="ACP-like"/>
    <property type="match status" value="1"/>
</dbReference>
<dbReference type="InterPro" id="IPR009081">
    <property type="entry name" value="PP-bd_ACP"/>
</dbReference>
<keyword evidence="3" id="KW-1185">Reference proteome</keyword>
<evidence type="ECO:0000259" key="1">
    <source>
        <dbReference type="PROSITE" id="PS50075"/>
    </source>
</evidence>
<dbReference type="Proteomes" id="UP000539372">
    <property type="component" value="Unassembled WGS sequence"/>
</dbReference>
<proteinExistence type="predicted"/>
<sequence>MTHDQILQNLNEVFCDIFDDEDIVLTRDTTAEDIEEWDSLNQIKIILACEKKFNVRLNARDINSLENVGAMVDLLAGLNPSAS</sequence>
<dbReference type="EMBL" id="JABBNT010000001">
    <property type="protein sequence ID" value="NMM43045.1"/>
    <property type="molecule type" value="Genomic_DNA"/>
</dbReference>
<evidence type="ECO:0000313" key="2">
    <source>
        <dbReference type="EMBL" id="NMM43045.1"/>
    </source>
</evidence>
<dbReference type="InterPro" id="IPR036736">
    <property type="entry name" value="ACP-like_sf"/>
</dbReference>
<organism evidence="2 3">
    <name type="scientific">Pacificispira spongiicola</name>
    <dbReference type="NCBI Taxonomy" id="2729598"/>
    <lineage>
        <taxon>Bacteria</taxon>
        <taxon>Pseudomonadati</taxon>
        <taxon>Pseudomonadota</taxon>
        <taxon>Alphaproteobacteria</taxon>
        <taxon>Rhodospirillales</taxon>
        <taxon>Rhodospirillaceae</taxon>
        <taxon>Pacificispira</taxon>
    </lineage>
</organism>
<protein>
    <submittedName>
        <fullName evidence="2">Acyl carrier protein</fullName>
    </submittedName>
</protein>
<name>A0A7Y0DWS5_9PROT</name>
<dbReference type="SUPFAM" id="SSF47336">
    <property type="entry name" value="ACP-like"/>
    <property type="match status" value="1"/>
</dbReference>
<feature type="domain" description="Carrier" evidence="1">
    <location>
        <begin position="1"/>
        <end position="79"/>
    </location>
</feature>
<dbReference type="PROSITE" id="PS50075">
    <property type="entry name" value="CARRIER"/>
    <property type="match status" value="1"/>
</dbReference>
<comment type="caution">
    <text evidence="2">The sequence shown here is derived from an EMBL/GenBank/DDBJ whole genome shotgun (WGS) entry which is preliminary data.</text>
</comment>